<dbReference type="HOGENOM" id="CLU_444495_0_0_1"/>
<organism evidence="2 3">
    <name type="scientific">Thalassiosira pseudonana</name>
    <name type="common">Marine diatom</name>
    <name type="synonym">Cyclotella nana</name>
    <dbReference type="NCBI Taxonomy" id="35128"/>
    <lineage>
        <taxon>Eukaryota</taxon>
        <taxon>Sar</taxon>
        <taxon>Stramenopiles</taxon>
        <taxon>Ochrophyta</taxon>
        <taxon>Bacillariophyta</taxon>
        <taxon>Coscinodiscophyceae</taxon>
        <taxon>Thalassiosirophycidae</taxon>
        <taxon>Thalassiosirales</taxon>
        <taxon>Thalassiosiraceae</taxon>
        <taxon>Thalassiosira</taxon>
    </lineage>
</organism>
<dbReference type="AlphaFoldDB" id="B8C0B1"/>
<name>B8C0B1_THAPS</name>
<reference evidence="2 3" key="2">
    <citation type="journal article" date="2008" name="Nature">
        <title>The Phaeodactylum genome reveals the evolutionary history of diatom genomes.</title>
        <authorList>
            <person name="Bowler C."/>
            <person name="Allen A.E."/>
            <person name="Badger J.H."/>
            <person name="Grimwood J."/>
            <person name="Jabbari K."/>
            <person name="Kuo A."/>
            <person name="Maheswari U."/>
            <person name="Martens C."/>
            <person name="Maumus F."/>
            <person name="Otillar R.P."/>
            <person name="Rayko E."/>
            <person name="Salamov A."/>
            <person name="Vandepoele K."/>
            <person name="Beszteri B."/>
            <person name="Gruber A."/>
            <person name="Heijde M."/>
            <person name="Katinka M."/>
            <person name="Mock T."/>
            <person name="Valentin K."/>
            <person name="Verret F."/>
            <person name="Berges J.A."/>
            <person name="Brownlee C."/>
            <person name="Cadoret J.P."/>
            <person name="Chiovitti A."/>
            <person name="Choi C.J."/>
            <person name="Coesel S."/>
            <person name="De Martino A."/>
            <person name="Detter J.C."/>
            <person name="Durkin C."/>
            <person name="Falciatore A."/>
            <person name="Fournet J."/>
            <person name="Haruta M."/>
            <person name="Huysman M.J."/>
            <person name="Jenkins B.D."/>
            <person name="Jiroutova K."/>
            <person name="Jorgensen R.E."/>
            <person name="Joubert Y."/>
            <person name="Kaplan A."/>
            <person name="Kroger N."/>
            <person name="Kroth P.G."/>
            <person name="La Roche J."/>
            <person name="Lindquist E."/>
            <person name="Lommer M."/>
            <person name="Martin-Jezequel V."/>
            <person name="Lopez P.J."/>
            <person name="Lucas S."/>
            <person name="Mangogna M."/>
            <person name="McGinnis K."/>
            <person name="Medlin L.K."/>
            <person name="Montsant A."/>
            <person name="Oudot-Le Secq M.P."/>
            <person name="Napoli C."/>
            <person name="Obornik M."/>
            <person name="Parker M.S."/>
            <person name="Petit J.L."/>
            <person name="Porcel B.M."/>
            <person name="Poulsen N."/>
            <person name="Robison M."/>
            <person name="Rychlewski L."/>
            <person name="Rynearson T.A."/>
            <person name="Schmutz J."/>
            <person name="Shapiro H."/>
            <person name="Siaut M."/>
            <person name="Stanley M."/>
            <person name="Sussman M.R."/>
            <person name="Taylor A.R."/>
            <person name="Vardi A."/>
            <person name="von Dassow P."/>
            <person name="Vyverman W."/>
            <person name="Willis A."/>
            <person name="Wyrwicz L.S."/>
            <person name="Rokhsar D.S."/>
            <person name="Weissenbach J."/>
            <person name="Armbrust E.V."/>
            <person name="Green B.R."/>
            <person name="Van de Peer Y."/>
            <person name="Grigoriev I.V."/>
        </authorList>
    </citation>
    <scope>NUCLEOTIDE SEQUENCE [LARGE SCALE GENOMIC DNA]</scope>
    <source>
        <strain evidence="2 3">CCMP1335</strain>
    </source>
</reference>
<dbReference type="EMBL" id="CM000641">
    <property type="protein sequence ID" value="EED93488.1"/>
    <property type="molecule type" value="Genomic_DNA"/>
</dbReference>
<evidence type="ECO:0000313" key="2">
    <source>
        <dbReference type="EMBL" id="EED93488.1"/>
    </source>
</evidence>
<evidence type="ECO:0000256" key="1">
    <source>
        <dbReference type="SAM" id="MobiDB-lite"/>
    </source>
</evidence>
<feature type="compositionally biased region" description="Low complexity" evidence="1">
    <location>
        <begin position="458"/>
        <end position="470"/>
    </location>
</feature>
<dbReference type="Proteomes" id="UP000001449">
    <property type="component" value="Chromosome 4"/>
</dbReference>
<reference evidence="2 3" key="1">
    <citation type="journal article" date="2004" name="Science">
        <title>The genome of the diatom Thalassiosira pseudonana: ecology, evolution, and metabolism.</title>
        <authorList>
            <person name="Armbrust E.V."/>
            <person name="Berges J.A."/>
            <person name="Bowler C."/>
            <person name="Green B.R."/>
            <person name="Martinez D."/>
            <person name="Putnam N.H."/>
            <person name="Zhou S."/>
            <person name="Allen A.E."/>
            <person name="Apt K.E."/>
            <person name="Bechner M."/>
            <person name="Brzezinski M.A."/>
            <person name="Chaal B.K."/>
            <person name="Chiovitti A."/>
            <person name="Davis A.K."/>
            <person name="Demarest M.S."/>
            <person name="Detter J.C."/>
            <person name="Glavina T."/>
            <person name="Goodstein D."/>
            <person name="Hadi M.Z."/>
            <person name="Hellsten U."/>
            <person name="Hildebrand M."/>
            <person name="Jenkins B.D."/>
            <person name="Jurka J."/>
            <person name="Kapitonov V.V."/>
            <person name="Kroger N."/>
            <person name="Lau W.W."/>
            <person name="Lane T.W."/>
            <person name="Larimer F.W."/>
            <person name="Lippmeier J.C."/>
            <person name="Lucas S."/>
            <person name="Medina M."/>
            <person name="Montsant A."/>
            <person name="Obornik M."/>
            <person name="Parker M.S."/>
            <person name="Palenik B."/>
            <person name="Pazour G.J."/>
            <person name="Richardson P.M."/>
            <person name="Rynearson T.A."/>
            <person name="Saito M.A."/>
            <person name="Schwartz D.C."/>
            <person name="Thamatrakoln K."/>
            <person name="Valentin K."/>
            <person name="Vardi A."/>
            <person name="Wilkerson F.P."/>
            <person name="Rokhsar D.S."/>
        </authorList>
    </citation>
    <scope>NUCLEOTIDE SEQUENCE [LARGE SCALE GENOMIC DNA]</scope>
    <source>
        <strain evidence="2 3">CCMP1335</strain>
    </source>
</reference>
<dbReference type="KEGG" id="tps:THAPSDRAFT_22426"/>
<dbReference type="GeneID" id="7451188"/>
<dbReference type="PaxDb" id="35128-Thaps22426"/>
<proteinExistence type="predicted"/>
<dbReference type="InParanoid" id="B8C0B1"/>
<accession>B8C0B1</accession>
<dbReference type="STRING" id="35128.B8C0B1"/>
<feature type="region of interest" description="Disordered" evidence="1">
    <location>
        <begin position="458"/>
        <end position="479"/>
    </location>
</feature>
<protein>
    <submittedName>
        <fullName evidence="2">Uncharacterized protein</fullName>
    </submittedName>
</protein>
<feature type="compositionally biased region" description="Polar residues" evidence="1">
    <location>
        <begin position="603"/>
        <end position="615"/>
    </location>
</feature>
<dbReference type="eggNOG" id="ENOG502TAUS">
    <property type="taxonomic scope" value="Eukaryota"/>
</dbReference>
<sequence length="615" mass="66818">MNPSINAELTVSGHTTPLAELHQSLQTGGAMMHAVARRPLLKHQRHQSHQQQSGEEQTIDGFIIDVHKNPKLREILKHRKGRWISEEEDYAKFLIYEFENGLSKGVEHGTTLRAYLSKRLVCAPMRITKKFSGKKVGTMVFVQKLVPQHLHDSYMEKNAELEKRFVAAILIETSKREQKVAMEKQKKNNNVEGPQTQVMAAPQALHPFHMNIPSQSSAPAAGVFFNHNTSIRPLRYPNHLPWTIPGVGPPSNHLFPQASSKQMPPHLGMPMNSATMQNQAANSVIPKSNPPNMASVKVNTVKLPTAHNASMLYSNGVKSPANTPQRVHLGLSVSFKDAQPQSNHNQMPDQAFTVPTNFSATSSINASANNFPGLSRVPSSDLMPDLLDGFDKHAASLKEHKKPCITKVLENRPTSTAWPKDSHFFAGATGESPYVTSKSFDDLHQFGAGISHLDLNASSRNESSSKASSSVGTKPNGHTPAAHAVVATVFGEPSATSVATQSASAFTPFSSDAQMSTEDLFLPLSSFDLQVHPQIQQLLPSSTTSHVPKTNSPPIPSPVNWASSTFQQGNDGGTHFKALPAASFFHAVSERSSDGGSRSDNNMTSSPTSTEAQSD</sequence>
<gene>
    <name evidence="2" type="ORF">THAPSDRAFT_22426</name>
</gene>
<dbReference type="PANTHER" id="PTHR35213:SF3">
    <property type="entry name" value="MYB-LIKE DOMAIN-CONTAINING PROTEIN"/>
    <property type="match status" value="1"/>
</dbReference>
<feature type="region of interest" description="Disordered" evidence="1">
    <location>
        <begin position="588"/>
        <end position="615"/>
    </location>
</feature>
<dbReference type="RefSeq" id="XP_002289951.1">
    <property type="nucleotide sequence ID" value="XM_002289915.1"/>
</dbReference>
<keyword evidence="3" id="KW-1185">Reference proteome</keyword>
<evidence type="ECO:0000313" key="3">
    <source>
        <dbReference type="Proteomes" id="UP000001449"/>
    </source>
</evidence>
<dbReference type="PANTHER" id="PTHR35213">
    <property type="entry name" value="RING-TYPE DOMAIN-CONTAINING PROTEIN-RELATED"/>
    <property type="match status" value="1"/>
</dbReference>